<accession>A0A1X7VHM1</accession>
<organism evidence="1">
    <name type="scientific">Amphimedon queenslandica</name>
    <name type="common">Sponge</name>
    <dbReference type="NCBI Taxonomy" id="400682"/>
    <lineage>
        <taxon>Eukaryota</taxon>
        <taxon>Metazoa</taxon>
        <taxon>Porifera</taxon>
        <taxon>Demospongiae</taxon>
        <taxon>Heteroscleromorpha</taxon>
        <taxon>Haplosclerida</taxon>
        <taxon>Niphatidae</taxon>
        <taxon>Amphimedon</taxon>
    </lineage>
</organism>
<dbReference type="AlphaFoldDB" id="A0A1X7VHM1"/>
<reference evidence="1" key="1">
    <citation type="submission" date="2017-05" db="UniProtKB">
        <authorList>
            <consortium name="EnsemblMetazoa"/>
        </authorList>
    </citation>
    <scope>IDENTIFICATION</scope>
</reference>
<protein>
    <submittedName>
        <fullName evidence="1">Uncharacterized protein</fullName>
    </submittedName>
</protein>
<evidence type="ECO:0000313" key="1">
    <source>
        <dbReference type="EnsemblMetazoa" id="Aqu2.1.39531_001"/>
    </source>
</evidence>
<sequence>LVLRLVLILLVIRIVDIPSACQFNAVSHK</sequence>
<name>A0A1X7VHM1_AMPQE</name>
<dbReference type="EnsemblMetazoa" id="Aqu2.1.39531_001">
    <property type="protein sequence ID" value="Aqu2.1.39531_001"/>
    <property type="gene ID" value="Aqu2.1.39531"/>
</dbReference>
<dbReference type="InParanoid" id="A0A1X7VHM1"/>
<proteinExistence type="predicted"/>